<dbReference type="EMBL" id="KN714706">
    <property type="protein sequence ID" value="KUI57906.1"/>
    <property type="molecule type" value="Genomic_DNA"/>
</dbReference>
<evidence type="ECO:0000256" key="1">
    <source>
        <dbReference type="SAM" id="Phobius"/>
    </source>
</evidence>
<dbReference type="OrthoDB" id="4062651at2759"/>
<dbReference type="AlphaFoldDB" id="A0A194V229"/>
<feature type="transmembrane region" description="Helical" evidence="1">
    <location>
        <begin position="218"/>
        <end position="237"/>
    </location>
</feature>
<accession>A0A194V229</accession>
<keyword evidence="3" id="KW-1185">Reference proteome</keyword>
<keyword evidence="1" id="KW-1133">Transmembrane helix</keyword>
<evidence type="ECO:0000313" key="2">
    <source>
        <dbReference type="EMBL" id="KUI57906.1"/>
    </source>
</evidence>
<dbReference type="STRING" id="694573.A0A194V229"/>
<sequence>MEVDLKASNGDCTESIDPEICQQECSMILEHQVDENTTSEDYSGLLAMKIVNYDGREKRTSILDCVQLSIEYFLGGDADWWPLPPLNHLQSPQQARLCWQYGDCELSIILNKDEEFHFLFDNSDIVATFDISNLSQVQPTDVCKGYDFTRRGEFPIDIQMRVYAETILYGIRYLELGRDKRTVLDGIPKLKAPPGLKREAMMIGWGFHAGQGLCVRKLLGLISFTLAFGLAFVPYWLASIDKLDLQNALAPVSFLATLIGIGLAMLAIAHAG</sequence>
<organism evidence="2 3">
    <name type="scientific">Cytospora mali</name>
    <name type="common">Apple Valsa canker fungus</name>
    <name type="synonym">Valsa mali</name>
    <dbReference type="NCBI Taxonomy" id="578113"/>
    <lineage>
        <taxon>Eukaryota</taxon>
        <taxon>Fungi</taxon>
        <taxon>Dikarya</taxon>
        <taxon>Ascomycota</taxon>
        <taxon>Pezizomycotina</taxon>
        <taxon>Sordariomycetes</taxon>
        <taxon>Sordariomycetidae</taxon>
        <taxon>Diaporthales</taxon>
        <taxon>Cytosporaceae</taxon>
        <taxon>Cytospora</taxon>
    </lineage>
</organism>
<dbReference type="Proteomes" id="UP000078576">
    <property type="component" value="Unassembled WGS sequence"/>
</dbReference>
<proteinExistence type="predicted"/>
<feature type="transmembrane region" description="Helical" evidence="1">
    <location>
        <begin position="249"/>
        <end position="269"/>
    </location>
</feature>
<reference evidence="3" key="1">
    <citation type="submission" date="2014-12" db="EMBL/GenBank/DDBJ databases">
        <title>Genome Sequence of Valsa Canker Pathogens Uncovers a Specific Adaption of Colonization on Woody Bark.</title>
        <authorList>
            <person name="Yin Z."/>
            <person name="Liu H."/>
            <person name="Gao X."/>
            <person name="Li Z."/>
            <person name="Song N."/>
            <person name="Ke X."/>
            <person name="Dai Q."/>
            <person name="Wu Y."/>
            <person name="Sun Y."/>
            <person name="Xu J.-R."/>
            <person name="Kang Z.K."/>
            <person name="Wang L."/>
            <person name="Huang L."/>
        </authorList>
    </citation>
    <scope>NUCLEOTIDE SEQUENCE [LARGE SCALE GENOMIC DNA]</scope>
    <source>
        <strain evidence="3">SXYL134</strain>
    </source>
</reference>
<keyword evidence="1" id="KW-0472">Membrane</keyword>
<keyword evidence="1" id="KW-0812">Transmembrane</keyword>
<name>A0A194V229_CYTMA</name>
<protein>
    <submittedName>
        <fullName evidence="2">Uncharacterized protein</fullName>
    </submittedName>
</protein>
<gene>
    <name evidence="2" type="ORF">VP1G_10970</name>
</gene>
<evidence type="ECO:0000313" key="3">
    <source>
        <dbReference type="Proteomes" id="UP000078576"/>
    </source>
</evidence>